<accession>A0A0L6UKT8</accession>
<protein>
    <submittedName>
        <fullName evidence="1">Uncharacterized protein</fullName>
    </submittedName>
</protein>
<proteinExistence type="predicted"/>
<gene>
    <name evidence="1" type="ORF">VP01_5175g1</name>
</gene>
<feature type="non-terminal residue" evidence="1">
    <location>
        <position position="1"/>
    </location>
</feature>
<reference evidence="1 2" key="1">
    <citation type="submission" date="2015-08" db="EMBL/GenBank/DDBJ databases">
        <title>Next Generation Sequencing and Analysis of the Genome of Puccinia sorghi L Schw, the Causal Agent of Maize Common Rust.</title>
        <authorList>
            <person name="Rochi L."/>
            <person name="Burguener G."/>
            <person name="Darino M."/>
            <person name="Turjanski A."/>
            <person name="Kreff E."/>
            <person name="Dieguez M.J."/>
            <person name="Sacco F."/>
        </authorList>
    </citation>
    <scope>NUCLEOTIDE SEQUENCE [LARGE SCALE GENOMIC DNA]</scope>
    <source>
        <strain evidence="1 2">RO10H11247</strain>
    </source>
</reference>
<dbReference type="VEuPathDB" id="FungiDB:VP01_5175g1"/>
<organism evidence="1 2">
    <name type="scientific">Puccinia sorghi</name>
    <dbReference type="NCBI Taxonomy" id="27349"/>
    <lineage>
        <taxon>Eukaryota</taxon>
        <taxon>Fungi</taxon>
        <taxon>Dikarya</taxon>
        <taxon>Basidiomycota</taxon>
        <taxon>Pucciniomycotina</taxon>
        <taxon>Pucciniomycetes</taxon>
        <taxon>Pucciniales</taxon>
        <taxon>Pucciniaceae</taxon>
        <taxon>Puccinia</taxon>
    </lineage>
</organism>
<sequence>LSVCTVPSAAAAAAEICCHLFAYKAPTPGKVFSELQCSRLHCISHSCERCFSTQIAGMSPGFGIVNHTKPTGDLDFPTCVCDAKSTQMEIDKQANILACNDSDSEYDG</sequence>
<dbReference type="EMBL" id="LAVV01010359">
    <property type="protein sequence ID" value="KNZ49161.1"/>
    <property type="molecule type" value="Genomic_DNA"/>
</dbReference>
<dbReference type="Proteomes" id="UP000037035">
    <property type="component" value="Unassembled WGS sequence"/>
</dbReference>
<evidence type="ECO:0000313" key="1">
    <source>
        <dbReference type="EMBL" id="KNZ49161.1"/>
    </source>
</evidence>
<evidence type="ECO:0000313" key="2">
    <source>
        <dbReference type="Proteomes" id="UP000037035"/>
    </source>
</evidence>
<dbReference type="AlphaFoldDB" id="A0A0L6UKT8"/>
<keyword evidence="2" id="KW-1185">Reference proteome</keyword>
<comment type="caution">
    <text evidence="1">The sequence shown here is derived from an EMBL/GenBank/DDBJ whole genome shotgun (WGS) entry which is preliminary data.</text>
</comment>
<name>A0A0L6UKT8_9BASI</name>